<dbReference type="PANTHER" id="PTHR43656">
    <property type="entry name" value="BINDING OXIDOREDUCTASE, PUTATIVE (AFU_ORTHOLOGUE AFUA_2G08260)-RELATED"/>
    <property type="match status" value="1"/>
</dbReference>
<dbReference type="EMBL" id="JADNYJ010000001">
    <property type="protein sequence ID" value="KAF8914045.1"/>
    <property type="molecule type" value="Genomic_DNA"/>
</dbReference>
<evidence type="ECO:0000256" key="1">
    <source>
        <dbReference type="ARBA" id="ARBA00005979"/>
    </source>
</evidence>
<evidence type="ECO:0000313" key="8">
    <source>
        <dbReference type="Proteomes" id="UP000724874"/>
    </source>
</evidence>
<dbReference type="InterPro" id="IPR001155">
    <property type="entry name" value="OxRdtase_FMN_N"/>
</dbReference>
<dbReference type="InterPro" id="IPR051799">
    <property type="entry name" value="NADH_flavin_oxidoreductase"/>
</dbReference>
<keyword evidence="5" id="KW-1133">Transmembrane helix</keyword>
<keyword evidence="8" id="KW-1185">Reference proteome</keyword>
<evidence type="ECO:0000256" key="2">
    <source>
        <dbReference type="ARBA" id="ARBA00022630"/>
    </source>
</evidence>
<feature type="transmembrane region" description="Helical" evidence="5">
    <location>
        <begin position="421"/>
        <end position="445"/>
    </location>
</feature>
<keyword evidence="5" id="KW-0472">Membrane</keyword>
<comment type="similarity">
    <text evidence="1">Belongs to the NADH:flavin oxidoreductase/NADH oxidase family.</text>
</comment>
<feature type="transmembrane region" description="Helical" evidence="5">
    <location>
        <begin position="491"/>
        <end position="513"/>
    </location>
</feature>
<keyword evidence="4" id="KW-0560">Oxidoreductase</keyword>
<keyword evidence="5" id="KW-0812">Transmembrane</keyword>
<evidence type="ECO:0000313" key="7">
    <source>
        <dbReference type="EMBL" id="KAF8914045.1"/>
    </source>
</evidence>
<dbReference type="SUPFAM" id="SSF51395">
    <property type="entry name" value="FMN-linked oxidoreductases"/>
    <property type="match status" value="1"/>
</dbReference>
<organism evidence="7 8">
    <name type="scientific">Gymnopilus junonius</name>
    <name type="common">Spectacular rustgill mushroom</name>
    <name type="synonym">Gymnopilus spectabilis subsp. junonius</name>
    <dbReference type="NCBI Taxonomy" id="109634"/>
    <lineage>
        <taxon>Eukaryota</taxon>
        <taxon>Fungi</taxon>
        <taxon>Dikarya</taxon>
        <taxon>Basidiomycota</taxon>
        <taxon>Agaricomycotina</taxon>
        <taxon>Agaricomycetes</taxon>
        <taxon>Agaricomycetidae</taxon>
        <taxon>Agaricales</taxon>
        <taxon>Agaricineae</taxon>
        <taxon>Hymenogastraceae</taxon>
        <taxon>Gymnopilus</taxon>
    </lineage>
</organism>
<protein>
    <recommendedName>
        <fullName evidence="6">NADH:flavin oxidoreductase/NADH oxidase N-terminal domain-containing protein</fullName>
    </recommendedName>
</protein>
<dbReference type="OrthoDB" id="1663137at2759"/>
<dbReference type="InterPro" id="IPR013785">
    <property type="entry name" value="Aldolase_TIM"/>
</dbReference>
<gene>
    <name evidence="7" type="ORF">CPB84DRAFT_1861255</name>
</gene>
<dbReference type="Pfam" id="PF00724">
    <property type="entry name" value="Oxidored_FMN"/>
    <property type="match status" value="1"/>
</dbReference>
<keyword evidence="3" id="KW-0288">FMN</keyword>
<sequence>MSIDEDSAFSSRIFQSITLPCGIIVQNRLVKVAMYEHLASFYGGLPNDYHLRLYSEWAKHGWGMVVTGNVQVAKDHLTLGRDLVLPESLDSEELSEPFRKLAAVIHGVYQPSIGSAGTLAHNKTLAIMQLNHPGRQSSNFIGGRLPFHAPLAPSSVPLVHGKKAGLTSSLLNLAMFQTPRAMTKADILAIIGRFVDGAVLAFRTGFDGIQLHAAHGYLLAQFLSDKTNRRQDDYSSENALNIIRVIVKRIRMSTPKNFAICIKMSAGDYKPEEHSLGEAGGRALEHLLGMASWGLIDVIEISGGDYEKPDFMLSSSKSSRQAFFARFSHQALKSLNSLRSSSTRPLPLILLTGGLRTPALLCSALASNDANLLGIGRGSVVCPALPSVIRTRLRDLQRWGDVPFQAEPILQNGWILEYPPFLWVLGLVPKIQLIGAGINMAWYIVAMRRIACDTVAPGCLRPPYEIGGLQSVFWMWVWMSRSRNGNSKLKLLALCIRVFSLLFVSTLIAYLLAY</sequence>
<dbReference type="Gene3D" id="3.20.20.70">
    <property type="entry name" value="Aldolase class I"/>
    <property type="match status" value="1"/>
</dbReference>
<name>A0A9P5NZR1_GYMJU</name>
<keyword evidence="2" id="KW-0285">Flavoprotein</keyword>
<evidence type="ECO:0000259" key="6">
    <source>
        <dbReference type="Pfam" id="PF00724"/>
    </source>
</evidence>
<dbReference type="AlphaFoldDB" id="A0A9P5NZR1"/>
<reference evidence="7" key="1">
    <citation type="submission" date="2020-11" db="EMBL/GenBank/DDBJ databases">
        <authorList>
            <consortium name="DOE Joint Genome Institute"/>
            <person name="Ahrendt S."/>
            <person name="Riley R."/>
            <person name="Andreopoulos W."/>
            <person name="LaButti K."/>
            <person name="Pangilinan J."/>
            <person name="Ruiz-duenas F.J."/>
            <person name="Barrasa J.M."/>
            <person name="Sanchez-Garcia M."/>
            <person name="Camarero S."/>
            <person name="Miyauchi S."/>
            <person name="Serrano A."/>
            <person name="Linde D."/>
            <person name="Babiker R."/>
            <person name="Drula E."/>
            <person name="Ayuso-Fernandez I."/>
            <person name="Pacheco R."/>
            <person name="Padilla G."/>
            <person name="Ferreira P."/>
            <person name="Barriuso J."/>
            <person name="Kellner H."/>
            <person name="Castanera R."/>
            <person name="Alfaro M."/>
            <person name="Ramirez L."/>
            <person name="Pisabarro A.G."/>
            <person name="Kuo A."/>
            <person name="Tritt A."/>
            <person name="Lipzen A."/>
            <person name="He G."/>
            <person name="Yan M."/>
            <person name="Ng V."/>
            <person name="Cullen D."/>
            <person name="Martin F."/>
            <person name="Rosso M.-N."/>
            <person name="Henrissat B."/>
            <person name="Hibbett D."/>
            <person name="Martinez A.T."/>
            <person name="Grigoriev I.V."/>
        </authorList>
    </citation>
    <scope>NUCLEOTIDE SEQUENCE</scope>
    <source>
        <strain evidence="7">AH 44721</strain>
    </source>
</reference>
<evidence type="ECO:0000256" key="3">
    <source>
        <dbReference type="ARBA" id="ARBA00022643"/>
    </source>
</evidence>
<accession>A0A9P5NZR1</accession>
<evidence type="ECO:0000256" key="5">
    <source>
        <dbReference type="SAM" id="Phobius"/>
    </source>
</evidence>
<dbReference type="PANTHER" id="PTHR43656:SF2">
    <property type="entry name" value="BINDING OXIDOREDUCTASE, PUTATIVE (AFU_ORTHOLOGUE AFUA_2G08260)-RELATED"/>
    <property type="match status" value="1"/>
</dbReference>
<dbReference type="Proteomes" id="UP000724874">
    <property type="component" value="Unassembled WGS sequence"/>
</dbReference>
<dbReference type="GO" id="GO:0016491">
    <property type="term" value="F:oxidoreductase activity"/>
    <property type="evidence" value="ECO:0007669"/>
    <property type="project" value="UniProtKB-KW"/>
</dbReference>
<evidence type="ECO:0000256" key="4">
    <source>
        <dbReference type="ARBA" id="ARBA00023002"/>
    </source>
</evidence>
<comment type="caution">
    <text evidence="7">The sequence shown here is derived from an EMBL/GenBank/DDBJ whole genome shotgun (WGS) entry which is preliminary data.</text>
</comment>
<dbReference type="GO" id="GO:0010181">
    <property type="term" value="F:FMN binding"/>
    <property type="evidence" value="ECO:0007669"/>
    <property type="project" value="InterPro"/>
</dbReference>
<feature type="domain" description="NADH:flavin oxidoreductase/NADH oxidase N-terminal" evidence="6">
    <location>
        <begin position="13"/>
        <end position="393"/>
    </location>
</feature>
<proteinExistence type="inferred from homology"/>